<name>A0ABD5V5D6_9EURY</name>
<dbReference type="PANTHER" id="PTHR43649:SF28">
    <property type="entry name" value="BINDING PROTEIN COMPONENT OF ABC SUGAR TRANSPORTER-RELATED"/>
    <property type="match status" value="1"/>
</dbReference>
<dbReference type="Pfam" id="PF01547">
    <property type="entry name" value="SBP_bac_1"/>
    <property type="match status" value="1"/>
</dbReference>
<keyword evidence="3" id="KW-0813">Transport</keyword>
<gene>
    <name evidence="5" type="ORF">ACFQGH_03965</name>
</gene>
<dbReference type="Gene3D" id="3.40.190.10">
    <property type="entry name" value="Periplasmic binding protein-like II"/>
    <property type="match status" value="2"/>
</dbReference>
<dbReference type="InterPro" id="IPR050490">
    <property type="entry name" value="Bact_solute-bd_prot1"/>
</dbReference>
<dbReference type="PANTHER" id="PTHR43649">
    <property type="entry name" value="ARABINOSE-BINDING PROTEIN-RELATED"/>
    <property type="match status" value="1"/>
</dbReference>
<accession>A0ABD5V5D6</accession>
<keyword evidence="6" id="KW-1185">Reference proteome</keyword>
<dbReference type="PROSITE" id="PS51257">
    <property type="entry name" value="PROKAR_LIPOPROTEIN"/>
    <property type="match status" value="1"/>
</dbReference>
<keyword evidence="4" id="KW-0732">Signal</keyword>
<comment type="caution">
    <text evidence="5">The sequence shown here is derived from an EMBL/GenBank/DDBJ whole genome shotgun (WGS) entry which is preliminary data.</text>
</comment>
<dbReference type="EMBL" id="JBHSXQ010000001">
    <property type="protein sequence ID" value="MFC6904350.1"/>
    <property type="molecule type" value="Genomic_DNA"/>
</dbReference>
<organism evidence="5 6">
    <name type="scientific">Halalkalicoccus tibetensis</name>
    <dbReference type="NCBI Taxonomy" id="175632"/>
    <lineage>
        <taxon>Archaea</taxon>
        <taxon>Methanobacteriati</taxon>
        <taxon>Methanobacteriota</taxon>
        <taxon>Stenosarchaea group</taxon>
        <taxon>Halobacteria</taxon>
        <taxon>Halobacteriales</taxon>
        <taxon>Halococcaceae</taxon>
        <taxon>Halalkalicoccus</taxon>
    </lineage>
</organism>
<dbReference type="AlphaFoldDB" id="A0ABD5V5D6"/>
<comment type="similarity">
    <text evidence="2">Belongs to the bacterial solute-binding protein 1 family.</text>
</comment>
<protein>
    <submittedName>
        <fullName evidence="5">ABC transporter substrate-binding protein</fullName>
    </submittedName>
</protein>
<reference evidence="5 6" key="1">
    <citation type="journal article" date="2019" name="Int. J. Syst. Evol. Microbiol.">
        <title>The Global Catalogue of Microorganisms (GCM) 10K type strain sequencing project: providing services to taxonomists for standard genome sequencing and annotation.</title>
        <authorList>
            <consortium name="The Broad Institute Genomics Platform"/>
            <consortium name="The Broad Institute Genome Sequencing Center for Infectious Disease"/>
            <person name="Wu L."/>
            <person name="Ma J."/>
        </authorList>
    </citation>
    <scope>NUCLEOTIDE SEQUENCE [LARGE SCALE GENOMIC DNA]</scope>
    <source>
        <strain evidence="5 6">CGMCC 1.3240</strain>
    </source>
</reference>
<evidence type="ECO:0000256" key="2">
    <source>
        <dbReference type="ARBA" id="ARBA00008520"/>
    </source>
</evidence>
<dbReference type="RefSeq" id="WP_340602857.1">
    <property type="nucleotide sequence ID" value="NZ_JBBMXV010000001.1"/>
</dbReference>
<evidence type="ECO:0000313" key="6">
    <source>
        <dbReference type="Proteomes" id="UP001596312"/>
    </source>
</evidence>
<evidence type="ECO:0000256" key="4">
    <source>
        <dbReference type="ARBA" id="ARBA00022729"/>
    </source>
</evidence>
<dbReference type="SUPFAM" id="SSF53850">
    <property type="entry name" value="Periplasmic binding protein-like II"/>
    <property type="match status" value="1"/>
</dbReference>
<dbReference type="Proteomes" id="UP001596312">
    <property type="component" value="Unassembled WGS sequence"/>
</dbReference>
<evidence type="ECO:0000256" key="3">
    <source>
        <dbReference type="ARBA" id="ARBA00022448"/>
    </source>
</evidence>
<dbReference type="PROSITE" id="PS51318">
    <property type="entry name" value="TAT"/>
    <property type="match status" value="1"/>
</dbReference>
<evidence type="ECO:0000313" key="5">
    <source>
        <dbReference type="EMBL" id="MFC6904350.1"/>
    </source>
</evidence>
<evidence type="ECO:0000256" key="1">
    <source>
        <dbReference type="ARBA" id="ARBA00004196"/>
    </source>
</evidence>
<sequence length="430" mass="47103">MNDDQSRTISRRTYLRASGAASAAAVAGLAGCMGGDGDGNGEGELEIAHWWTAGGEEDAIEALIEGFEEEYPDYEVDNNPTPGGAGSALEADVRNRVIDGNPPSTFQIWPGEALTLYTEEDLLEDVGDIWDDEMQEAYLDGPRELSQDDEGTFVAVPINIHRLNNLFYNVEVVEDAGIDPEEIEDPEALVEALAAVEDAGSVGMIHQTQEPWSTLQLWENALLGLDPDAYQTTIDGDPESVEDEVMESLELTAEYAAYFNDDASSVAWDEANNRIINGEAAFLHQGDWAAGQYEASEDFEYGEDWDYIPFPGTEGLYQTVMDAFVMPTENPSPEATEAFLAYAGTTDAQARFNVEKGSIPPRTDVDMGEFTEFLQAQMEDFEESEDQPPQIAHGLALPPDQHSDMEGVFANFNESFDADQAYDGIVSVFE</sequence>
<comment type="subcellular location">
    <subcellularLocation>
        <location evidence="1">Cell envelope</location>
    </subcellularLocation>
</comment>
<dbReference type="InterPro" id="IPR006311">
    <property type="entry name" value="TAT_signal"/>
</dbReference>
<dbReference type="InterPro" id="IPR006059">
    <property type="entry name" value="SBP"/>
</dbReference>
<proteinExistence type="inferred from homology"/>